<comment type="caution">
    <text evidence="1">The sequence shown here is derived from an EMBL/GenBank/DDBJ whole genome shotgun (WGS) entry which is preliminary data.</text>
</comment>
<keyword evidence="2" id="KW-1185">Reference proteome</keyword>
<accession>A0A4Y8M0W4</accession>
<reference evidence="1 2" key="1">
    <citation type="submission" date="2019-03" db="EMBL/GenBank/DDBJ databases">
        <title>Cohnella endophytica sp. nov., a novel endophytic bacterium isolated from bark of Sonneratia apetala.</title>
        <authorList>
            <person name="Tuo L."/>
        </authorList>
    </citation>
    <scope>NUCLEOTIDE SEQUENCE [LARGE SCALE GENOMIC DNA]</scope>
    <source>
        <strain evidence="1 2">CCTCC AB 208254</strain>
    </source>
</reference>
<sequence length="174" mass="20713">MHRTVQSVPYGYELPVEREKGTLIYYDSFERTTDEELDLAAEIAVSRSFEKLVLYPIHEETMRRMSKEPISPYYKREKRLQDWKRERQRDEIAIDGWEGKRKKYTPIDSALRHLTESLAAPHFIFVAPEMANLFASFSSFEDWIAKIRLLITEEPKVLHPRLEQYRSRWDSAGD</sequence>
<organism evidence="1 2">
    <name type="scientific">Cohnella luojiensis</name>
    <dbReference type="NCBI Taxonomy" id="652876"/>
    <lineage>
        <taxon>Bacteria</taxon>
        <taxon>Bacillati</taxon>
        <taxon>Bacillota</taxon>
        <taxon>Bacilli</taxon>
        <taxon>Bacillales</taxon>
        <taxon>Paenibacillaceae</taxon>
        <taxon>Cohnella</taxon>
    </lineage>
</organism>
<gene>
    <name evidence="1" type="ORF">E2980_07280</name>
</gene>
<evidence type="ECO:0000313" key="1">
    <source>
        <dbReference type="EMBL" id="TFE28621.1"/>
    </source>
</evidence>
<dbReference type="EMBL" id="SOMN01000006">
    <property type="protein sequence ID" value="TFE28621.1"/>
    <property type="molecule type" value="Genomic_DNA"/>
</dbReference>
<dbReference type="AlphaFoldDB" id="A0A4Y8M0W4"/>
<dbReference type="Proteomes" id="UP000297900">
    <property type="component" value="Unassembled WGS sequence"/>
</dbReference>
<dbReference type="RefSeq" id="WP_135151492.1">
    <property type="nucleotide sequence ID" value="NZ_SOMN01000006.1"/>
</dbReference>
<name>A0A4Y8M0W4_9BACL</name>
<evidence type="ECO:0000313" key="2">
    <source>
        <dbReference type="Proteomes" id="UP000297900"/>
    </source>
</evidence>
<proteinExistence type="predicted"/>
<protein>
    <submittedName>
        <fullName evidence="1">Uncharacterized protein</fullName>
    </submittedName>
</protein>
<dbReference type="OrthoDB" id="2677664at2"/>